<dbReference type="Pfam" id="PF01817">
    <property type="entry name" value="CM_2"/>
    <property type="match status" value="1"/>
</dbReference>
<evidence type="ECO:0000256" key="8">
    <source>
        <dbReference type="ARBA" id="ARBA00014401"/>
    </source>
</evidence>
<dbReference type="UniPathway" id="UPA00120">
    <property type="reaction ID" value="UER00203"/>
</dbReference>
<dbReference type="PANTHER" id="PTHR21022">
    <property type="entry name" value="PREPHENATE DEHYDRATASE P PROTEIN"/>
    <property type="match status" value="1"/>
</dbReference>
<dbReference type="GO" id="GO:0005737">
    <property type="term" value="C:cytoplasm"/>
    <property type="evidence" value="ECO:0007669"/>
    <property type="project" value="UniProtKB-SubCell"/>
</dbReference>
<dbReference type="PROSITE" id="PS00858">
    <property type="entry name" value="PREPHENATE_DEHYDR_2"/>
    <property type="match status" value="1"/>
</dbReference>
<evidence type="ECO:0000256" key="4">
    <source>
        <dbReference type="ARBA" id="ARBA00004741"/>
    </source>
</evidence>
<dbReference type="InterPro" id="IPR036979">
    <property type="entry name" value="CM_dom_sf"/>
</dbReference>
<feature type="binding site" evidence="19">
    <location>
        <position position="38"/>
    </location>
    <ligand>
        <name>substrate</name>
    </ligand>
</feature>
<keyword evidence="15" id="KW-0511">Multifunctional enzyme</keyword>
<dbReference type="SUPFAM" id="SSF53850">
    <property type="entry name" value="Periplasmic binding protein-like II"/>
    <property type="match status" value="1"/>
</dbReference>
<dbReference type="SUPFAM" id="SSF48600">
    <property type="entry name" value="Chorismate mutase II"/>
    <property type="match status" value="1"/>
</dbReference>
<dbReference type="Proteomes" id="UP000324392">
    <property type="component" value="Chromosome"/>
</dbReference>
<dbReference type="SMART" id="SM00830">
    <property type="entry name" value="CM_2"/>
    <property type="match status" value="1"/>
</dbReference>
<gene>
    <name evidence="24" type="primary">pheA</name>
    <name evidence="24" type="ORF">SSYIS1_29340</name>
</gene>
<evidence type="ECO:0000256" key="18">
    <source>
        <dbReference type="ARBA" id="ARBA00047848"/>
    </source>
</evidence>
<feature type="domain" description="ACT" evidence="23">
    <location>
        <begin position="298"/>
        <end position="375"/>
    </location>
</feature>
<keyword evidence="13" id="KW-0413">Isomerase</keyword>
<evidence type="ECO:0000256" key="5">
    <source>
        <dbReference type="ARBA" id="ARBA00004817"/>
    </source>
</evidence>
<comment type="catalytic activity">
    <reaction evidence="18">
        <text>prephenate + H(+) = 3-phenylpyruvate + CO2 + H2O</text>
        <dbReference type="Rhea" id="RHEA:21648"/>
        <dbReference type="ChEBI" id="CHEBI:15377"/>
        <dbReference type="ChEBI" id="CHEBI:15378"/>
        <dbReference type="ChEBI" id="CHEBI:16526"/>
        <dbReference type="ChEBI" id="CHEBI:18005"/>
        <dbReference type="ChEBI" id="CHEBI:29934"/>
        <dbReference type="EC" id="4.2.1.51"/>
    </reaction>
</comment>
<protein>
    <recommendedName>
        <fullName evidence="8">Bifunctional chorismate mutase/prephenate dehydratase</fullName>
        <ecNumber evidence="7">4.2.1.51</ecNumber>
        <ecNumber evidence="6">5.4.99.5</ecNumber>
    </recommendedName>
    <alternativeName>
        <fullName evidence="17">Chorismate mutase-prephenate dehydratase</fullName>
    </alternativeName>
    <alternativeName>
        <fullName evidence="16">p-protein</fullName>
    </alternativeName>
</protein>
<dbReference type="Gene3D" id="3.40.190.10">
    <property type="entry name" value="Periplasmic binding protein-like II"/>
    <property type="match status" value="2"/>
</dbReference>
<evidence type="ECO:0000256" key="15">
    <source>
        <dbReference type="ARBA" id="ARBA00023268"/>
    </source>
</evidence>
<dbReference type="EC" id="5.4.99.5" evidence="6"/>
<dbReference type="InterPro" id="IPR010952">
    <property type="entry name" value="CM_P_1"/>
</dbReference>
<dbReference type="PROSITE" id="PS51171">
    <property type="entry name" value="PREPHENATE_DEHYDR_3"/>
    <property type="match status" value="1"/>
</dbReference>
<evidence type="ECO:0000256" key="10">
    <source>
        <dbReference type="ARBA" id="ARBA00022605"/>
    </source>
</evidence>
<dbReference type="CDD" id="cd04905">
    <property type="entry name" value="ACT_CM-PDT"/>
    <property type="match status" value="1"/>
</dbReference>
<feature type="binding site" evidence="19">
    <location>
        <position position="83"/>
    </location>
    <ligand>
        <name>substrate</name>
    </ligand>
</feature>
<evidence type="ECO:0000256" key="14">
    <source>
        <dbReference type="ARBA" id="ARBA00023239"/>
    </source>
</evidence>
<dbReference type="Gene3D" id="3.30.70.260">
    <property type="match status" value="1"/>
</dbReference>
<evidence type="ECO:0000256" key="7">
    <source>
        <dbReference type="ARBA" id="ARBA00013147"/>
    </source>
</evidence>
<feature type="domain" description="Chorismate mutase" evidence="21">
    <location>
        <begin position="1"/>
        <end position="91"/>
    </location>
</feature>
<dbReference type="GO" id="GO:0046417">
    <property type="term" value="P:chorismate metabolic process"/>
    <property type="evidence" value="ECO:0007669"/>
    <property type="project" value="InterPro"/>
</dbReference>
<dbReference type="NCBIfam" id="NF007910">
    <property type="entry name" value="PRK10622.1"/>
    <property type="match status" value="1"/>
</dbReference>
<dbReference type="EMBL" id="AP019531">
    <property type="protein sequence ID" value="BBI92964.1"/>
    <property type="molecule type" value="Genomic_DNA"/>
</dbReference>
<dbReference type="FunFam" id="3.30.70.260:FF:000022">
    <property type="entry name" value="Chorismate mutase/prephenate dehydratase"/>
    <property type="match status" value="1"/>
</dbReference>
<feature type="binding site" evidence="19">
    <location>
        <position position="10"/>
    </location>
    <ligand>
        <name>substrate</name>
    </ligand>
</feature>
<dbReference type="PROSITE" id="PS51168">
    <property type="entry name" value="CHORISMATE_MUT_2"/>
    <property type="match status" value="1"/>
</dbReference>
<dbReference type="FunFam" id="3.40.190.10:FF:000044">
    <property type="entry name" value="Chorismate mutase/prephenate dehydratase"/>
    <property type="match status" value="1"/>
</dbReference>
<evidence type="ECO:0000259" key="22">
    <source>
        <dbReference type="PROSITE" id="PS51171"/>
    </source>
</evidence>
<dbReference type="FunFam" id="3.40.190.10:FF:000034">
    <property type="entry name" value="Chorismate mutase/prephenate dehydratase"/>
    <property type="match status" value="1"/>
</dbReference>
<feature type="binding site" evidence="19">
    <location>
        <position position="47"/>
    </location>
    <ligand>
        <name>substrate</name>
    </ligand>
</feature>
<evidence type="ECO:0000259" key="23">
    <source>
        <dbReference type="PROSITE" id="PS51671"/>
    </source>
</evidence>
<sequence length="385" mass="42981">MTDNPLLMLRERISTLDLKLLALLTERRELAVEVGKTKLHSHQPIRDKERERDMLDALIAAARLHGLDSLFITRVFQLIIEDSVLTQQSLLQHQLNQISQHAVRIAFLGPKGSYSHLAARQYAARHFDQLIECGCQKFQDIFTQVETGQADYAILPIENTSSGSINDVYDLLQHTSLSIVGELTNPIDHCVLVAKDSDLDQIETVYSHPQPFQQCSQFINRYPYWKIVYTESTAAAMKKVAKLNSPKSAALGSEAGGALYGLQVLVHNLANQQQNITRFIVLARQAINVSEQVPAKTTLIMATGQQSGALVEALLVLRDNDIIMTKLESRPINGNPWEEMFYIDVQANLRSGAMQKSLQDLVPITRSLKVLGCYPSDNVVPVKPS</sequence>
<evidence type="ECO:0000256" key="13">
    <source>
        <dbReference type="ARBA" id="ARBA00023235"/>
    </source>
</evidence>
<dbReference type="InterPro" id="IPR018528">
    <property type="entry name" value="Preph_deHydtase_CS"/>
</dbReference>
<comment type="function">
    <text evidence="2">Catalyzes the Claisen rearrangement of chorismate to prephenate and the decarboxylation/dehydration of prephenate to phenylpyruvate.</text>
</comment>
<evidence type="ECO:0000256" key="12">
    <source>
        <dbReference type="ARBA" id="ARBA00023222"/>
    </source>
</evidence>
<feature type="domain" description="Prephenate dehydratase" evidence="22">
    <location>
        <begin position="104"/>
        <end position="284"/>
    </location>
</feature>
<feature type="site" description="Essential for prephenate dehydratase activity" evidence="20">
    <location>
        <position position="277"/>
    </location>
</feature>
<evidence type="ECO:0000256" key="17">
    <source>
        <dbReference type="ARBA" id="ARBA00031520"/>
    </source>
</evidence>
<dbReference type="PROSITE" id="PS00857">
    <property type="entry name" value="PREPHENATE_DEHYDR_1"/>
    <property type="match status" value="1"/>
</dbReference>
<dbReference type="GO" id="GO:0009094">
    <property type="term" value="P:L-phenylalanine biosynthetic process"/>
    <property type="evidence" value="ECO:0007669"/>
    <property type="project" value="UniProtKB-UniPathway"/>
</dbReference>
<evidence type="ECO:0000313" key="24">
    <source>
        <dbReference type="EMBL" id="BBI92964.1"/>
    </source>
</evidence>
<feature type="binding site" evidence="19">
    <location>
        <position position="51"/>
    </location>
    <ligand>
        <name>substrate</name>
    </ligand>
</feature>
<comment type="subcellular location">
    <subcellularLocation>
        <location evidence="3">Cytoplasm</location>
    </subcellularLocation>
</comment>
<dbReference type="GO" id="GO:0004106">
    <property type="term" value="F:chorismate mutase activity"/>
    <property type="evidence" value="ECO:0007669"/>
    <property type="project" value="UniProtKB-EC"/>
</dbReference>
<evidence type="ECO:0000256" key="9">
    <source>
        <dbReference type="ARBA" id="ARBA00022490"/>
    </source>
</evidence>
<evidence type="ECO:0000256" key="3">
    <source>
        <dbReference type="ARBA" id="ARBA00004496"/>
    </source>
</evidence>
<evidence type="ECO:0000259" key="21">
    <source>
        <dbReference type="PROSITE" id="PS51168"/>
    </source>
</evidence>
<dbReference type="InterPro" id="IPR045865">
    <property type="entry name" value="ACT-like_dom_sf"/>
</dbReference>
<dbReference type="GO" id="GO:0004664">
    <property type="term" value="F:prephenate dehydratase activity"/>
    <property type="evidence" value="ECO:0007669"/>
    <property type="project" value="UniProtKB-EC"/>
</dbReference>
<name>A0A455VK08_9GAMM</name>
<organism evidence="24 25">
    <name type="scientific">Serratia symbiotica</name>
    <dbReference type="NCBI Taxonomy" id="138074"/>
    <lineage>
        <taxon>Bacteria</taxon>
        <taxon>Pseudomonadati</taxon>
        <taxon>Pseudomonadota</taxon>
        <taxon>Gammaproteobacteria</taxon>
        <taxon>Enterobacterales</taxon>
        <taxon>Yersiniaceae</taxon>
        <taxon>Serratia</taxon>
    </lineage>
</organism>
<evidence type="ECO:0000256" key="6">
    <source>
        <dbReference type="ARBA" id="ARBA00012404"/>
    </source>
</evidence>
<dbReference type="InterPro" id="IPR008242">
    <property type="entry name" value="Chor_mutase/pphenate_deHydtase"/>
</dbReference>
<keyword evidence="14" id="KW-0456">Lyase</keyword>
<dbReference type="Gene3D" id="1.20.59.10">
    <property type="entry name" value="Chorismate mutase"/>
    <property type="match status" value="1"/>
</dbReference>
<accession>A0A455VK08</accession>
<feature type="binding site" evidence="19">
    <location>
        <position position="27"/>
    </location>
    <ligand>
        <name>substrate</name>
    </ligand>
</feature>
<dbReference type="NCBIfam" id="NF008865">
    <property type="entry name" value="PRK11898.1"/>
    <property type="match status" value="1"/>
</dbReference>
<dbReference type="UniPathway" id="UPA00121">
    <property type="reaction ID" value="UER00345"/>
</dbReference>
<keyword evidence="12" id="KW-0584">Phenylalanine biosynthesis</keyword>
<reference evidence="24 25" key="1">
    <citation type="submission" date="2019-03" db="EMBL/GenBank/DDBJ databases">
        <title>The genome sequence of Candidatus Serratia symbiotica strain IS.</title>
        <authorList>
            <person name="Nikoh N."/>
            <person name="Koga R."/>
            <person name="Oshima K."/>
            <person name="Hattori M."/>
            <person name="Fukatsu T."/>
        </authorList>
    </citation>
    <scope>NUCLEOTIDE SEQUENCE [LARGE SCALE GENOMIC DNA]</scope>
    <source>
        <strain evidence="24 25">IS</strain>
    </source>
</reference>
<keyword evidence="10" id="KW-0028">Amino-acid biosynthesis</keyword>
<dbReference type="Pfam" id="PF00800">
    <property type="entry name" value="PDT"/>
    <property type="match status" value="1"/>
</dbReference>
<comment type="pathway">
    <text evidence="4">Amino-acid biosynthesis; L-phenylalanine biosynthesis; phenylpyruvate from prephenate: step 1/1.</text>
</comment>
<dbReference type="InterPro" id="IPR001086">
    <property type="entry name" value="Preph_deHydtase"/>
</dbReference>
<proteinExistence type="predicted"/>
<evidence type="ECO:0000256" key="20">
    <source>
        <dbReference type="PIRSR" id="PIRSR001500-2"/>
    </source>
</evidence>
<dbReference type="PROSITE" id="PS51671">
    <property type="entry name" value="ACT"/>
    <property type="match status" value="1"/>
</dbReference>
<dbReference type="NCBIfam" id="TIGR01797">
    <property type="entry name" value="CM_P_1"/>
    <property type="match status" value="1"/>
</dbReference>
<dbReference type="SUPFAM" id="SSF55021">
    <property type="entry name" value="ACT-like"/>
    <property type="match status" value="1"/>
</dbReference>
<evidence type="ECO:0000256" key="2">
    <source>
        <dbReference type="ARBA" id="ARBA00002364"/>
    </source>
</evidence>
<dbReference type="CDD" id="cd13631">
    <property type="entry name" value="PBP2_Ct-PDT_like"/>
    <property type="match status" value="1"/>
</dbReference>
<dbReference type="InterPro" id="IPR036263">
    <property type="entry name" value="Chorismate_II_sf"/>
</dbReference>
<keyword evidence="9" id="KW-0963">Cytoplasm</keyword>
<feature type="binding site" evidence="19">
    <location>
        <position position="87"/>
    </location>
    <ligand>
        <name>substrate</name>
    </ligand>
</feature>
<comment type="pathway">
    <text evidence="5">Metabolic intermediate biosynthesis; prephenate biosynthesis; prephenate from chorismate: step 1/1.</text>
</comment>
<dbReference type="PIRSF" id="PIRSF001500">
    <property type="entry name" value="Chor_mut_pdt_Ppr"/>
    <property type="match status" value="1"/>
</dbReference>
<dbReference type="AlphaFoldDB" id="A0A455VK08"/>
<dbReference type="EC" id="4.2.1.51" evidence="7"/>
<evidence type="ECO:0000313" key="25">
    <source>
        <dbReference type="Proteomes" id="UP000324392"/>
    </source>
</evidence>
<evidence type="ECO:0000256" key="19">
    <source>
        <dbReference type="PIRSR" id="PIRSR001500-1"/>
    </source>
</evidence>
<keyword evidence="11" id="KW-0057">Aromatic amino acid biosynthesis</keyword>
<dbReference type="InterPro" id="IPR002701">
    <property type="entry name" value="CM_II_prokaryot"/>
</dbReference>
<evidence type="ECO:0000256" key="11">
    <source>
        <dbReference type="ARBA" id="ARBA00023141"/>
    </source>
</evidence>
<evidence type="ECO:0000256" key="1">
    <source>
        <dbReference type="ARBA" id="ARBA00000824"/>
    </source>
</evidence>
<dbReference type="PANTHER" id="PTHR21022:SF19">
    <property type="entry name" value="PREPHENATE DEHYDRATASE-RELATED"/>
    <property type="match status" value="1"/>
</dbReference>
<comment type="catalytic activity">
    <reaction evidence="1">
        <text>chorismate = prephenate</text>
        <dbReference type="Rhea" id="RHEA:13897"/>
        <dbReference type="ChEBI" id="CHEBI:29748"/>
        <dbReference type="ChEBI" id="CHEBI:29934"/>
        <dbReference type="EC" id="5.4.99.5"/>
    </reaction>
</comment>
<dbReference type="RefSeq" id="WP_149590922.1">
    <property type="nucleotide sequence ID" value="NZ_AP019531.1"/>
</dbReference>
<dbReference type="InterPro" id="IPR002912">
    <property type="entry name" value="ACT_dom"/>
</dbReference>
<evidence type="ECO:0000256" key="16">
    <source>
        <dbReference type="ARBA" id="ARBA00031175"/>
    </source>
</evidence>